<evidence type="ECO:0000313" key="2">
    <source>
        <dbReference type="Proteomes" id="UP000249169"/>
    </source>
</evidence>
<comment type="caution">
    <text evidence="1">The sequence shown here is derived from an EMBL/GenBank/DDBJ whole genome shotgun (WGS) entry which is preliminary data.</text>
</comment>
<reference evidence="1 2" key="1">
    <citation type="submission" date="2018-05" db="EMBL/GenBank/DDBJ databases">
        <title>Lujinxingia marina gen. nov. sp. nov., a new facultative anaerobic member of the class Deltaproteobacteria, and proposal of Lujinxingaceae fam. nov.</title>
        <authorList>
            <person name="Li C.-M."/>
        </authorList>
    </citation>
    <scope>NUCLEOTIDE SEQUENCE [LARGE SCALE GENOMIC DNA]</scope>
    <source>
        <strain evidence="1 2">B210</strain>
    </source>
</reference>
<evidence type="ECO:0000313" key="1">
    <source>
        <dbReference type="EMBL" id="RAL24736.1"/>
    </source>
</evidence>
<proteinExistence type="predicted"/>
<sequence>MGLGLMGCSTNDIASRIVGSAMQTTEQRIGEEIGNRVSGALLKELTPALMRQYTVGLMQMLFYQGGYAMEFAEYNPGEYTAWYTEGSEYGQEVVKAFLQRDEEGREWWRIESRAGADENGEEVVLVIEALFEVGEDGNRYVRRVRAQYPGETEVQEVPVQEEDAELWVIPSQGQLTEESLEGFKAGQESIETPAGSFNTARYEMKEQGTDDTMIWWITDEGVPGGLVATEWREDAEDIQQRMVLTAYGADATESKLGAF</sequence>
<gene>
    <name evidence="1" type="ORF">DL240_00565</name>
</gene>
<dbReference type="Proteomes" id="UP000249169">
    <property type="component" value="Unassembled WGS sequence"/>
</dbReference>
<organism evidence="1 2">
    <name type="scientific">Lujinxingia litoralis</name>
    <dbReference type="NCBI Taxonomy" id="2211119"/>
    <lineage>
        <taxon>Bacteria</taxon>
        <taxon>Deltaproteobacteria</taxon>
        <taxon>Bradymonadales</taxon>
        <taxon>Lujinxingiaceae</taxon>
        <taxon>Lujinxingia</taxon>
    </lineage>
</organism>
<dbReference type="EMBL" id="QHKO01000001">
    <property type="protein sequence ID" value="RAL24736.1"/>
    <property type="molecule type" value="Genomic_DNA"/>
</dbReference>
<keyword evidence="2" id="KW-1185">Reference proteome</keyword>
<dbReference type="AlphaFoldDB" id="A0A328CAQ9"/>
<name>A0A328CAQ9_9DELT</name>
<protein>
    <submittedName>
        <fullName evidence="1">Uncharacterized protein</fullName>
    </submittedName>
</protein>
<accession>A0A328CAQ9</accession>